<dbReference type="GO" id="GO:0005737">
    <property type="term" value="C:cytoplasm"/>
    <property type="evidence" value="ECO:0007669"/>
    <property type="project" value="TreeGrafter"/>
</dbReference>
<feature type="region of interest" description="Disordered" evidence="1">
    <location>
        <begin position="1"/>
        <end position="35"/>
    </location>
</feature>
<keyword evidence="2" id="KW-1133">Transmembrane helix</keyword>
<feature type="region of interest" description="Disordered" evidence="1">
    <location>
        <begin position="140"/>
        <end position="178"/>
    </location>
</feature>
<keyword evidence="5" id="KW-1185">Reference proteome</keyword>
<evidence type="ECO:0000313" key="5">
    <source>
        <dbReference type="Proteomes" id="UP000756346"/>
    </source>
</evidence>
<keyword evidence="2" id="KW-0472">Membrane</keyword>
<feature type="region of interest" description="Disordered" evidence="1">
    <location>
        <begin position="189"/>
        <end position="208"/>
    </location>
</feature>
<name>A0A9P9BUD2_9PEZI</name>
<feature type="region of interest" description="Disordered" evidence="1">
    <location>
        <begin position="219"/>
        <end position="265"/>
    </location>
</feature>
<dbReference type="PANTHER" id="PTHR42850:SF4">
    <property type="entry name" value="ZINC-DEPENDENT ENDOPOLYPHOSPHATASE"/>
    <property type="match status" value="1"/>
</dbReference>
<gene>
    <name evidence="4" type="ORF">B0I36DRAFT_359062</name>
</gene>
<dbReference type="InterPro" id="IPR029052">
    <property type="entry name" value="Metallo-depent_PP-like"/>
</dbReference>
<accession>A0A9P9BUD2</accession>
<feature type="region of interest" description="Disordered" evidence="1">
    <location>
        <begin position="558"/>
        <end position="625"/>
    </location>
</feature>
<feature type="region of interest" description="Disordered" evidence="1">
    <location>
        <begin position="344"/>
        <end position="460"/>
    </location>
</feature>
<dbReference type="Proteomes" id="UP000756346">
    <property type="component" value="Unassembled WGS sequence"/>
</dbReference>
<evidence type="ECO:0000259" key="3">
    <source>
        <dbReference type="Pfam" id="PF00149"/>
    </source>
</evidence>
<dbReference type="PANTHER" id="PTHR42850">
    <property type="entry name" value="METALLOPHOSPHOESTERASE"/>
    <property type="match status" value="1"/>
</dbReference>
<dbReference type="RefSeq" id="XP_046016470.1">
    <property type="nucleotide sequence ID" value="XM_046158071.1"/>
</dbReference>
<dbReference type="OrthoDB" id="10267127at2759"/>
<sequence length="720" mass="78329">MLGGSSEPLSPAAAASQPESRETIEKFRPSSSAAPAAQVLPRHWDDLADEKRQQRHWHEAVAAAAAARLRTITTTTLTQPQRRDPARYPSHAGHRHLRRRQAAILLFLTGAAALVVVVVVLGCGLTSHLPFGSCPLSLPRQQQQQQQQHFQQQQHTAMSGQYMPSKVGGGDNNGDQDYGVQQQRWAQDGESYLENRPTRDATLNPRKVADLPARYLPGYGHSSDVAVTDTTTNPADTSGADDALASKKRPSSSSPPHHPPWKAGRPRVIIIGDVHGELEILEDLLRKVGYTPRAQGGRDHVILAGDIINKGPDTPGVLDLAIREGFSGVRGNHDDYLLRLFDEHGPGKQKGKMAVVDDGAAVSDEDGESDSRGSIDEEEDEDEDEDEDDNDEESISNMLGDTSISRQQQHSLGGSNADGDDNDHDTSSGDAAASKKHKKHGKHKHKGKKKKHKKGKKKIPKKDRLGLAIIRSCTPEQRRWLANLPLILRVGHIPHTTTPTTSLSADLGSDGLESSVAKLLTPYGGQMVVVHGGLVPGIALEKQDPWALLHMRTLLLEKKEKKQKHGKKKGKDNKHKRESGDHEGRATANDSAGTTEEEEGEDDNVDNDADAGPITTMTPLETREGKPWARVWDKFQRKHVASRTDRTTVVFGHDAKAGLQIGEYSFGLDTGCVAGGKLTAMVFFEAAVGIDADESTGPREEGVVRVAHEFYSVSCKERAA</sequence>
<dbReference type="Gene3D" id="3.60.21.10">
    <property type="match status" value="1"/>
</dbReference>
<dbReference type="InterPro" id="IPR004843">
    <property type="entry name" value="Calcineurin-like_PHP"/>
</dbReference>
<proteinExistence type="predicted"/>
<feature type="domain" description="Calcineurin-like phosphoesterase" evidence="3">
    <location>
        <begin position="267"/>
        <end position="346"/>
    </location>
</feature>
<feature type="compositionally biased region" description="Acidic residues" evidence="1">
    <location>
        <begin position="376"/>
        <end position="394"/>
    </location>
</feature>
<dbReference type="InterPro" id="IPR050126">
    <property type="entry name" value="Ap4A_hydrolase"/>
</dbReference>
<feature type="compositionally biased region" description="Low complexity" evidence="1">
    <location>
        <begin position="1"/>
        <end position="18"/>
    </location>
</feature>
<evidence type="ECO:0000313" key="4">
    <source>
        <dbReference type="EMBL" id="KAH7037349.1"/>
    </source>
</evidence>
<evidence type="ECO:0000256" key="2">
    <source>
        <dbReference type="SAM" id="Phobius"/>
    </source>
</evidence>
<protein>
    <recommendedName>
        <fullName evidence="3">Calcineurin-like phosphoesterase domain-containing protein</fullName>
    </recommendedName>
</protein>
<feature type="compositionally biased region" description="Low complexity" evidence="1">
    <location>
        <begin position="141"/>
        <end position="155"/>
    </location>
</feature>
<feature type="transmembrane region" description="Helical" evidence="2">
    <location>
        <begin position="104"/>
        <end position="131"/>
    </location>
</feature>
<organism evidence="4 5">
    <name type="scientific">Microdochium trichocladiopsis</name>
    <dbReference type="NCBI Taxonomy" id="1682393"/>
    <lineage>
        <taxon>Eukaryota</taxon>
        <taxon>Fungi</taxon>
        <taxon>Dikarya</taxon>
        <taxon>Ascomycota</taxon>
        <taxon>Pezizomycotina</taxon>
        <taxon>Sordariomycetes</taxon>
        <taxon>Xylariomycetidae</taxon>
        <taxon>Xylariales</taxon>
        <taxon>Microdochiaceae</taxon>
        <taxon>Microdochium</taxon>
    </lineage>
</organism>
<feature type="compositionally biased region" description="Basic and acidic residues" evidence="1">
    <location>
        <begin position="19"/>
        <end position="28"/>
    </location>
</feature>
<comment type="caution">
    <text evidence="4">The sequence shown here is derived from an EMBL/GenBank/DDBJ whole genome shotgun (WGS) entry which is preliminary data.</text>
</comment>
<dbReference type="GO" id="GO:0016791">
    <property type="term" value="F:phosphatase activity"/>
    <property type="evidence" value="ECO:0007669"/>
    <property type="project" value="TreeGrafter"/>
</dbReference>
<dbReference type="GeneID" id="70187617"/>
<keyword evidence="2" id="KW-0812">Transmembrane</keyword>
<feature type="compositionally biased region" description="Basic residues" evidence="1">
    <location>
        <begin position="434"/>
        <end position="460"/>
    </location>
</feature>
<dbReference type="EMBL" id="JAGTJQ010000002">
    <property type="protein sequence ID" value="KAH7037349.1"/>
    <property type="molecule type" value="Genomic_DNA"/>
</dbReference>
<dbReference type="Pfam" id="PF00149">
    <property type="entry name" value="Metallophos"/>
    <property type="match status" value="1"/>
</dbReference>
<evidence type="ECO:0000256" key="1">
    <source>
        <dbReference type="SAM" id="MobiDB-lite"/>
    </source>
</evidence>
<feature type="compositionally biased region" description="Polar residues" evidence="1">
    <location>
        <begin position="399"/>
        <end position="414"/>
    </location>
</feature>
<reference evidence="4" key="1">
    <citation type="journal article" date="2021" name="Nat. Commun.">
        <title>Genetic determinants of endophytism in the Arabidopsis root mycobiome.</title>
        <authorList>
            <person name="Mesny F."/>
            <person name="Miyauchi S."/>
            <person name="Thiergart T."/>
            <person name="Pickel B."/>
            <person name="Atanasova L."/>
            <person name="Karlsson M."/>
            <person name="Huettel B."/>
            <person name="Barry K.W."/>
            <person name="Haridas S."/>
            <person name="Chen C."/>
            <person name="Bauer D."/>
            <person name="Andreopoulos W."/>
            <person name="Pangilinan J."/>
            <person name="LaButti K."/>
            <person name="Riley R."/>
            <person name="Lipzen A."/>
            <person name="Clum A."/>
            <person name="Drula E."/>
            <person name="Henrissat B."/>
            <person name="Kohler A."/>
            <person name="Grigoriev I.V."/>
            <person name="Martin F.M."/>
            <person name="Hacquard S."/>
        </authorList>
    </citation>
    <scope>NUCLEOTIDE SEQUENCE</scope>
    <source>
        <strain evidence="4">MPI-CAGE-CH-0230</strain>
    </source>
</reference>
<dbReference type="AlphaFoldDB" id="A0A9P9BUD2"/>
<feature type="compositionally biased region" description="Acidic residues" evidence="1">
    <location>
        <begin position="595"/>
        <end position="609"/>
    </location>
</feature>
<feature type="compositionally biased region" description="Basic residues" evidence="1">
    <location>
        <begin position="561"/>
        <end position="577"/>
    </location>
</feature>
<dbReference type="SUPFAM" id="SSF56300">
    <property type="entry name" value="Metallo-dependent phosphatases"/>
    <property type="match status" value="1"/>
</dbReference>